<keyword evidence="2" id="KW-1185">Reference proteome</keyword>
<sequence>MSKLFYSMPCLSSSREFHKLEIYQDFFDKKVDKRYLEVAVRRFIELNQTMLDFLGIKVVTQGAGEGLTIAFQTSNYIGAIPLKMPYDGIARKDFQVLPRFDLGKNVFADLTQILAKLEFSISPEFADQPLCSPMQLKPPVYTEAVKYLDLFEAAYRYTWRKFDTRRHDYAYPKASTDWQKYSLTSSDPRKALVFPARDSFLTTDHLEWRKLRYVFDLAREILLSADTPAEIRYRYLTKINNLTRQVANIQPQFTKEVQLRAHDPKCITEAKQQANVVLKNGSTQSNAWRMDMAELFERYVQTIAAQAARELSGKVFANGKIHGSGHIPSWGLKYLEPDITIRIGERLYMADAKYKANYYARLNESEILKETHRADLHQILAYCSFEPQNTDKTGILFYPANETSYRVIDYSADRLGGLANRVVICGLAFGLKAMDQAPQQVKQLLQAEVVDEV</sequence>
<evidence type="ECO:0000313" key="1">
    <source>
        <dbReference type="EMBL" id="GFZ27392.1"/>
    </source>
</evidence>
<dbReference type="RefSeq" id="WP_212781083.1">
    <property type="nucleotide sequence ID" value="NZ_BMAY01000009.1"/>
</dbReference>
<reference evidence="1" key="1">
    <citation type="submission" date="2020-08" db="EMBL/GenBank/DDBJ databases">
        <title>Taxonomic study for Lactobacillus species isolated from hardwood bark.</title>
        <authorList>
            <person name="Tohno M."/>
            <person name="Tanizawa Y."/>
        </authorList>
    </citation>
    <scope>NUCLEOTIDE SEQUENCE</scope>
    <source>
        <strain evidence="1">B40</strain>
    </source>
</reference>
<organism evidence="1 2">
    <name type="scientific">Lactobacillus corticis</name>
    <dbReference type="NCBI Taxonomy" id="2201249"/>
    <lineage>
        <taxon>Bacteria</taxon>
        <taxon>Bacillati</taxon>
        <taxon>Bacillota</taxon>
        <taxon>Bacilli</taxon>
        <taxon>Lactobacillales</taxon>
        <taxon>Lactobacillaceae</taxon>
        <taxon>Lactobacillus</taxon>
    </lineage>
</organism>
<dbReference type="Pfam" id="PF10117">
    <property type="entry name" value="McrBC"/>
    <property type="match status" value="1"/>
</dbReference>
<dbReference type="EMBL" id="BMAY01000009">
    <property type="protein sequence ID" value="GFZ27392.1"/>
    <property type="molecule type" value="Genomic_DNA"/>
</dbReference>
<accession>A0A916VI52</accession>
<evidence type="ECO:0000313" key="2">
    <source>
        <dbReference type="Proteomes" id="UP000677218"/>
    </source>
</evidence>
<evidence type="ECO:0008006" key="3">
    <source>
        <dbReference type="Google" id="ProtNLM"/>
    </source>
</evidence>
<name>A0A916VI52_9LACO</name>
<protein>
    <recommendedName>
        <fullName evidence="3">McrBC 5-methylcytosine restriction system component</fullName>
    </recommendedName>
</protein>
<dbReference type="InterPro" id="IPR019292">
    <property type="entry name" value="McrC"/>
</dbReference>
<dbReference type="PANTHER" id="PTHR38733">
    <property type="entry name" value="PROTEIN MCRC"/>
    <property type="match status" value="1"/>
</dbReference>
<dbReference type="Proteomes" id="UP000677218">
    <property type="component" value="Unassembled WGS sequence"/>
</dbReference>
<proteinExistence type="predicted"/>
<dbReference type="AlphaFoldDB" id="A0A916VI52"/>
<gene>
    <name evidence="1" type="ORF">LCB40_12720</name>
</gene>
<comment type="caution">
    <text evidence="1">The sequence shown here is derived from an EMBL/GenBank/DDBJ whole genome shotgun (WGS) entry which is preliminary data.</text>
</comment>
<dbReference type="PANTHER" id="PTHR38733:SF1">
    <property type="entry name" value="TYPE IV METHYL-DIRECTED RESTRICTION ENZYME ECOKMCRBC"/>
    <property type="match status" value="1"/>
</dbReference>